<reference evidence="2 3" key="1">
    <citation type="submission" date="2014-12" db="EMBL/GenBank/DDBJ databases">
        <title>Genome sequencing of Chryseobacterium taiwanense TPW19.</title>
        <authorList>
            <person name="Tan P.W."/>
            <person name="Chan K.-G."/>
        </authorList>
    </citation>
    <scope>NUCLEOTIDE SEQUENCE [LARGE SCALE GENOMIC DNA]</scope>
    <source>
        <strain evidence="2 3">TPW19</strain>
    </source>
</reference>
<protein>
    <submittedName>
        <fullName evidence="2">Conjugal transfer protein TrbN</fullName>
    </submittedName>
</protein>
<dbReference type="Proteomes" id="UP000031167">
    <property type="component" value="Unassembled WGS sequence"/>
</dbReference>
<accession>A0A0B4DAR9</accession>
<gene>
    <name evidence="2" type="ORF">RM51_17605</name>
</gene>
<evidence type="ECO:0000313" key="2">
    <source>
        <dbReference type="EMBL" id="KIC61430.1"/>
    </source>
</evidence>
<keyword evidence="3" id="KW-1185">Reference proteome</keyword>
<feature type="chain" id="PRO_5002088953" evidence="1">
    <location>
        <begin position="23"/>
        <end position="299"/>
    </location>
</feature>
<name>A0A0B4DAR9_9FLAO</name>
<feature type="signal peptide" evidence="1">
    <location>
        <begin position="1"/>
        <end position="22"/>
    </location>
</feature>
<dbReference type="OrthoDB" id="1038500at2"/>
<organism evidence="2 3">
    <name type="scientific">Chryseobacterium taiwanense</name>
    <dbReference type="NCBI Taxonomy" id="363331"/>
    <lineage>
        <taxon>Bacteria</taxon>
        <taxon>Pseudomonadati</taxon>
        <taxon>Bacteroidota</taxon>
        <taxon>Flavobacteriia</taxon>
        <taxon>Flavobacteriales</taxon>
        <taxon>Weeksellaceae</taxon>
        <taxon>Chryseobacterium group</taxon>
        <taxon>Chryseobacterium</taxon>
    </lineage>
</organism>
<dbReference type="AlphaFoldDB" id="A0A0B4DAR9"/>
<dbReference type="RefSeq" id="WP_039372679.1">
    <property type="nucleotide sequence ID" value="NZ_JWTA01000019.1"/>
</dbReference>
<dbReference type="Pfam" id="PF13595">
    <property type="entry name" value="DUF4138"/>
    <property type="match status" value="1"/>
</dbReference>
<sequence>MKIRCNIFFSVLLVLFGICRLAAQENSGFASLSQAKLEPYKMEVTYNKTTHLLFPSPIRYVDLGSENLIANKAEDVANVLRIKSSVRDFEEETNFSVITQDGKFYNFDVFYSSYPDTLNYDLLKLQRNQEKEYSTDVLFEELKGESSSLTELLIRTLYQLPKRTVKHIGSKSFGIQFLLKSLYVHEGKFYFIFQIKNKSSISFDVDFVTFKITDKKNLKRTAVQDKVLSPLRTYSPNPTVNYQSDGEFLYLIDQFTLLEDQVLEIDITEKAGGRHQKIKINNSDLIAAKVVKDLKLRLK</sequence>
<keyword evidence="1" id="KW-0732">Signal</keyword>
<evidence type="ECO:0000313" key="3">
    <source>
        <dbReference type="Proteomes" id="UP000031167"/>
    </source>
</evidence>
<proteinExistence type="predicted"/>
<dbReference type="NCBIfam" id="TIGR03780">
    <property type="entry name" value="Bac_Flav_CT_N"/>
    <property type="match status" value="1"/>
</dbReference>
<comment type="caution">
    <text evidence="2">The sequence shown here is derived from an EMBL/GenBank/DDBJ whole genome shotgun (WGS) entry which is preliminary data.</text>
</comment>
<dbReference type="STRING" id="363331.RM51_17605"/>
<dbReference type="EMBL" id="JWTA01000019">
    <property type="protein sequence ID" value="KIC61430.1"/>
    <property type="molecule type" value="Genomic_DNA"/>
</dbReference>
<dbReference type="InterPro" id="IPR022298">
    <property type="entry name" value="Conjug_transposon_TraN"/>
</dbReference>
<evidence type="ECO:0000256" key="1">
    <source>
        <dbReference type="SAM" id="SignalP"/>
    </source>
</evidence>